<dbReference type="SUPFAM" id="SSF82866">
    <property type="entry name" value="Multidrug efflux transporter AcrB transmembrane domain"/>
    <property type="match status" value="1"/>
</dbReference>
<feature type="transmembrane region" description="Helical" evidence="2">
    <location>
        <begin position="400"/>
        <end position="422"/>
    </location>
</feature>
<name>A0A9N8ETX7_9STRA</name>
<feature type="transmembrane region" description="Helical" evidence="2">
    <location>
        <begin position="760"/>
        <end position="778"/>
    </location>
</feature>
<comment type="similarity">
    <text evidence="1">Belongs to the resistance-nodulation-cell division (RND) (TC 2.A.6) family. MmpL subfamily.</text>
</comment>
<dbReference type="GO" id="GO:0016020">
    <property type="term" value="C:membrane"/>
    <property type="evidence" value="ECO:0007669"/>
    <property type="project" value="TreeGrafter"/>
</dbReference>
<gene>
    <name evidence="3" type="ORF">SEMRO_1617_G286330.1</name>
</gene>
<dbReference type="InterPro" id="IPR050545">
    <property type="entry name" value="Mycobact_MmpL"/>
</dbReference>
<protein>
    <submittedName>
        <fullName evidence="3">Uncharacterized protein</fullName>
    </submittedName>
</protein>
<keyword evidence="2" id="KW-0472">Membrane</keyword>
<dbReference type="PANTHER" id="PTHR33406">
    <property type="entry name" value="MEMBRANE PROTEIN MJ1562-RELATED"/>
    <property type="match status" value="1"/>
</dbReference>
<accession>A0A9N8ETX7</accession>
<feature type="transmembrane region" description="Helical" evidence="2">
    <location>
        <begin position="313"/>
        <end position="336"/>
    </location>
</feature>
<evidence type="ECO:0000313" key="3">
    <source>
        <dbReference type="EMBL" id="CAB9525014.1"/>
    </source>
</evidence>
<feature type="transmembrane region" description="Helical" evidence="2">
    <location>
        <begin position="342"/>
        <end position="361"/>
    </location>
</feature>
<keyword evidence="4" id="KW-1185">Reference proteome</keyword>
<dbReference type="AlphaFoldDB" id="A0A9N8ETX7"/>
<feature type="transmembrane region" description="Helical" evidence="2">
    <location>
        <begin position="373"/>
        <end position="394"/>
    </location>
</feature>
<evidence type="ECO:0000256" key="2">
    <source>
        <dbReference type="SAM" id="Phobius"/>
    </source>
</evidence>
<comment type="caution">
    <text evidence="3">The sequence shown here is derived from an EMBL/GenBank/DDBJ whole genome shotgun (WGS) entry which is preliminary data.</text>
</comment>
<reference evidence="3" key="1">
    <citation type="submission" date="2020-06" db="EMBL/GenBank/DDBJ databases">
        <authorList>
            <consortium name="Plant Systems Biology data submission"/>
        </authorList>
    </citation>
    <scope>NUCLEOTIDE SEQUENCE</scope>
    <source>
        <strain evidence="3">D6</strain>
    </source>
</reference>
<dbReference type="Proteomes" id="UP001153069">
    <property type="component" value="Unassembled WGS sequence"/>
</dbReference>
<dbReference type="EMBL" id="CAICTM010001615">
    <property type="protein sequence ID" value="CAB9525014.1"/>
    <property type="molecule type" value="Genomic_DNA"/>
</dbReference>
<evidence type="ECO:0000313" key="4">
    <source>
        <dbReference type="Proteomes" id="UP001153069"/>
    </source>
</evidence>
<proteinExistence type="inferred from homology"/>
<feature type="transmembrane region" description="Helical" evidence="2">
    <location>
        <begin position="287"/>
        <end position="306"/>
    </location>
</feature>
<keyword evidence="2" id="KW-0812">Transmembrane</keyword>
<dbReference type="PANTHER" id="PTHR33406:SF6">
    <property type="entry name" value="MEMBRANE PROTEIN YDGH-RELATED"/>
    <property type="match status" value="1"/>
</dbReference>
<feature type="transmembrane region" description="Helical" evidence="2">
    <location>
        <begin position="873"/>
        <end position="901"/>
    </location>
</feature>
<organism evidence="3 4">
    <name type="scientific">Seminavis robusta</name>
    <dbReference type="NCBI Taxonomy" id="568900"/>
    <lineage>
        <taxon>Eukaryota</taxon>
        <taxon>Sar</taxon>
        <taxon>Stramenopiles</taxon>
        <taxon>Ochrophyta</taxon>
        <taxon>Bacillariophyta</taxon>
        <taxon>Bacillariophyceae</taxon>
        <taxon>Bacillariophycidae</taxon>
        <taxon>Naviculales</taxon>
        <taxon>Naviculaceae</taxon>
        <taxon>Seminavis</taxon>
    </lineage>
</organism>
<evidence type="ECO:0000256" key="1">
    <source>
        <dbReference type="ARBA" id="ARBA00010157"/>
    </source>
</evidence>
<keyword evidence="2" id="KW-1133">Transmembrane helix</keyword>
<feature type="transmembrane region" description="Helical" evidence="2">
    <location>
        <begin position="83"/>
        <end position="103"/>
    </location>
</feature>
<sequence>MSSSFISPSWQEVWLSPIAEKKSSAPDALKLTESEDEISPISLLSPPRHFSFSTPKASRNNHDNDNWQLGQLSKSGLLKRHKVAAVAVSSLIWFWGCVAWISLLQASTDPIVIVPPPTSPSSVARAAFDKVYKRDWGAHPSLWVVLEASDSRRSSAPTLNSQGEVESHSFADDTSLIYEQGKHFSYDLAYDLESQFHVNGTPSVKITSYYSLQEQGLDYVARNLVTPDGSKTLVQIQYIQDEIGGSGVLKLKQKILRFGQQNQPSYLNIHYTGMHWNPSLNMTNTQLSLICAAVVLLLEAVLFMGIGVGNQSALWGVLILASMATTMSLSSLALNYLTTTTVSPLSLSSMAMVCLVLSVYYSKFSLDNIGFNGASGTILRSGGILMASFASLYTVTASPVLQSVSVATTTVVTICTAFHALIAPRLLDDNSTDRVDCMGATQPQLQEDSELKPSQWSNLRKLVPLCMSTLLLLSMSSRAPSVLTSISLDSPNPTRFLVGDSQNHFYLTGETVGHGRLTPYRLLFDGTGPDRNQSMISLAGYDIQQMVLGELEGISLDGNEPSQKPPGLEDFTPIGEQYKEVQHLIKQLVSTLRRFKEEQQRQFDLYHKKRQDLWTQIEMQEESDLEDIRCEFPVNAGIETTTYSGIAVLDNLRIPQSLYNAANICRGMEPRCPSEALHLLNVIEDETTPSHHLATYISAILGVNPLSREGNQWLILARETIERLQEDPRVLGGVKVFIDSPAGRWYDFQKFQVEILPRQLLTVVGVVVVSLLVALQSFGSPLRIFMTASLTTAAAIGMGSWLERSGSMDSTVVLACILAVTSTLVSEVGRFQQHNAPNALTVDPVLSSTRVISACFLVLSFGTSVAAKQLVVWPLLVVAALLFDAMWLQGLALPFVSTLGWSKSSRKNLRSKRSDLSYDNMDPDEDNAVKFDKFILSPQAP</sequence>